<protein>
    <recommendedName>
        <fullName evidence="7">FAD-binding PCMH-type domain-containing protein</fullName>
    </recommendedName>
</protein>
<dbReference type="Pfam" id="PF08031">
    <property type="entry name" value="BBE"/>
    <property type="match status" value="1"/>
</dbReference>
<evidence type="ECO:0000313" key="8">
    <source>
        <dbReference type="EMBL" id="KAE9976611.1"/>
    </source>
</evidence>
<evidence type="ECO:0000256" key="2">
    <source>
        <dbReference type="ARBA" id="ARBA00005466"/>
    </source>
</evidence>
<dbReference type="Pfam" id="PF01565">
    <property type="entry name" value="FAD_binding_4"/>
    <property type="match status" value="1"/>
</dbReference>
<dbReference type="AlphaFoldDB" id="A0A8H3UWF2"/>
<keyword evidence="5" id="KW-0560">Oxidoreductase</keyword>
<comment type="caution">
    <text evidence="8">The sequence shown here is derived from an EMBL/GenBank/DDBJ whole genome shotgun (WGS) entry which is preliminary data.</text>
</comment>
<feature type="signal peptide" evidence="6">
    <location>
        <begin position="1"/>
        <end position="16"/>
    </location>
</feature>
<evidence type="ECO:0000313" key="9">
    <source>
        <dbReference type="Proteomes" id="UP000433883"/>
    </source>
</evidence>
<feature type="domain" description="FAD-binding PCMH-type" evidence="7">
    <location>
        <begin position="87"/>
        <end position="284"/>
    </location>
</feature>
<evidence type="ECO:0000256" key="3">
    <source>
        <dbReference type="ARBA" id="ARBA00022630"/>
    </source>
</evidence>
<dbReference type="PANTHER" id="PTHR42973">
    <property type="entry name" value="BINDING OXIDOREDUCTASE, PUTATIVE (AFU_ORTHOLOGUE AFUA_1G17690)-RELATED"/>
    <property type="match status" value="1"/>
</dbReference>
<sequence length="613" mass="65303">MKLFVILAATTRLAVASPNPYPQGPQGSAAIAPATAPAPAMAPVAGKATTAPAGCRKLASDADWPAAAEWTKAMGSDVKPRSKKLAAGVYRPDFSLRAESYKDVQKAVKFAATNNVRLTLITTGHDFPGRNDAPSGLSLDTSLLKGINVLEEFVPTVAGAAKPKGTGNTIIPVPGKQAAVTFGVGVSSQLLHNAVSKSKLLTIGAAHGSVAPAGGYGQTGGHGPLTTRHGLASDQFLEFKVVTADGEVKVANKVANPDLFWALRGGGGGTFGVVVEATVKAYPDIPITLSTWQINTTETNSDGLWGAYANLHTHFVDLVEKKGVSGYYYIYPNSIKGVMLHQAEDSGKANAEKVWTPILEKMASFPTMTKAVNNIVEYPTYKAYFDARFGAIDKGMVMKAEPAPWESAGRKRSSIEARHGPGMEGDAPVPNAIVNLDSRLLGAEHFAHPNLTAVLKASAPFAIGGKSAVIQGHLVSGNKAHMPDDDTSVLPAWRKAYVHTIGYKQPGKASVDTLRAIAPDMGAYANEAYPLEENWKTSFWGKNYERLSQIKTKYDPDMLFWVTPGVNADHMEVRDGRVCKVEKIVESNTPPLTDNLNRGRLIGTINKVRRAVE</sequence>
<feature type="chain" id="PRO_5034150225" description="FAD-binding PCMH-type domain-containing protein" evidence="6">
    <location>
        <begin position="17"/>
        <end position="613"/>
    </location>
</feature>
<evidence type="ECO:0000256" key="4">
    <source>
        <dbReference type="ARBA" id="ARBA00022827"/>
    </source>
</evidence>
<dbReference type="InterPro" id="IPR006094">
    <property type="entry name" value="Oxid_FAD_bind_N"/>
</dbReference>
<dbReference type="PROSITE" id="PS51387">
    <property type="entry name" value="FAD_PCMH"/>
    <property type="match status" value="1"/>
</dbReference>
<evidence type="ECO:0000256" key="5">
    <source>
        <dbReference type="ARBA" id="ARBA00023002"/>
    </source>
</evidence>
<keyword evidence="4" id="KW-0274">FAD</keyword>
<gene>
    <name evidence="8" type="ORF">BLS_001999</name>
</gene>
<proteinExistence type="inferred from homology"/>
<dbReference type="InterPro" id="IPR016166">
    <property type="entry name" value="FAD-bd_PCMH"/>
</dbReference>
<keyword evidence="6" id="KW-0732">Signal</keyword>
<comment type="cofactor">
    <cofactor evidence="1">
        <name>FAD</name>
        <dbReference type="ChEBI" id="CHEBI:57692"/>
    </cofactor>
</comment>
<name>A0A8H3UWF2_VENIN</name>
<dbReference type="GO" id="GO:0071949">
    <property type="term" value="F:FAD binding"/>
    <property type="evidence" value="ECO:0007669"/>
    <property type="project" value="InterPro"/>
</dbReference>
<evidence type="ECO:0000259" key="7">
    <source>
        <dbReference type="PROSITE" id="PS51387"/>
    </source>
</evidence>
<comment type="similarity">
    <text evidence="2">Belongs to the oxygen-dependent FAD-linked oxidoreductase family.</text>
</comment>
<reference evidence="8 9" key="1">
    <citation type="submission" date="2019-11" db="EMBL/GenBank/DDBJ databases">
        <title>Venturia inaequalis Genome Resource.</title>
        <authorList>
            <person name="Lichtner F.J."/>
        </authorList>
    </citation>
    <scope>NUCLEOTIDE SEQUENCE [LARGE SCALE GENOMIC DNA]</scope>
    <source>
        <strain evidence="8">Bline_iso_100314</strain>
    </source>
</reference>
<dbReference type="InterPro" id="IPR012951">
    <property type="entry name" value="BBE"/>
</dbReference>
<evidence type="ECO:0000256" key="1">
    <source>
        <dbReference type="ARBA" id="ARBA00001974"/>
    </source>
</evidence>
<evidence type="ECO:0000256" key="6">
    <source>
        <dbReference type="SAM" id="SignalP"/>
    </source>
</evidence>
<dbReference type="EMBL" id="WNWQ01000150">
    <property type="protein sequence ID" value="KAE9976611.1"/>
    <property type="molecule type" value="Genomic_DNA"/>
</dbReference>
<dbReference type="Gene3D" id="3.30.465.10">
    <property type="match status" value="2"/>
</dbReference>
<keyword evidence="3" id="KW-0285">Flavoprotein</keyword>
<dbReference type="InterPro" id="IPR036318">
    <property type="entry name" value="FAD-bd_PCMH-like_sf"/>
</dbReference>
<dbReference type="InterPro" id="IPR016169">
    <property type="entry name" value="FAD-bd_PCMH_sub2"/>
</dbReference>
<dbReference type="GO" id="GO:0016491">
    <property type="term" value="F:oxidoreductase activity"/>
    <property type="evidence" value="ECO:0007669"/>
    <property type="project" value="UniProtKB-KW"/>
</dbReference>
<dbReference type="PANTHER" id="PTHR42973:SF39">
    <property type="entry name" value="FAD-BINDING PCMH-TYPE DOMAIN-CONTAINING PROTEIN"/>
    <property type="match status" value="1"/>
</dbReference>
<accession>A0A8H3UWF2</accession>
<organism evidence="8 9">
    <name type="scientific">Venturia inaequalis</name>
    <name type="common">Apple scab fungus</name>
    <dbReference type="NCBI Taxonomy" id="5025"/>
    <lineage>
        <taxon>Eukaryota</taxon>
        <taxon>Fungi</taxon>
        <taxon>Dikarya</taxon>
        <taxon>Ascomycota</taxon>
        <taxon>Pezizomycotina</taxon>
        <taxon>Dothideomycetes</taxon>
        <taxon>Pleosporomycetidae</taxon>
        <taxon>Venturiales</taxon>
        <taxon>Venturiaceae</taxon>
        <taxon>Venturia</taxon>
    </lineage>
</organism>
<dbReference type="Proteomes" id="UP000433883">
    <property type="component" value="Unassembled WGS sequence"/>
</dbReference>
<dbReference type="SUPFAM" id="SSF56176">
    <property type="entry name" value="FAD-binding/transporter-associated domain-like"/>
    <property type="match status" value="1"/>
</dbReference>
<dbReference type="InterPro" id="IPR050416">
    <property type="entry name" value="FAD-linked_Oxidoreductase"/>
</dbReference>